<sequence>MKKVSEKTQKAYNKENSKFLKRREEHKRENKKESKGNNKKEYKKDKNETNKGTNKKLRYVLKVDTDGEYKNKRNKEKDEMQKKRNNKRRSLSVVIPNYEKDIINNIKLADKIYKISTNKSSDDDSYESNDTSERSTSSKNEKRKNYWKSKKIKNRRSLSCGNYNSDSSNTQINKKFDININEVQTKYKNKNIKIIYDDGGAKRIVVKKKRKNKKEGKQSEENDEEDEQDDEEVDEESDEDDEDNDDEDEDNDDEDTDDDVNDEEYDDYDDYDNECDEDEVDNKRNVLNNRREKKKKESKDNTKKLKNGGKKSNNKYKKIKSRKKEKENEKNTKNLYNVKKKKKKTIALSDSYSGEKKKQNINKFDNDKKYVDMNYENMTRGNKRYSSVYEKRRVHNTNEYEENEKIIYDQTKRDQNEYYLNKYHPNEYNPNKYHPNEYNPNKYHTNEYNPNKYHLNDYHPNQYNTNNHEDATSNTIKNMYYSKEKKNTLHVCSEYVNIKNKELNNKLFLNIKEFIFKMHLNLENIKEMIKNKNDYLLTTFQSSYHNIVEYCKKNEVQKENFYKIIFQDLFSLLNEFILVDDYTKRFFFSVERDVRQKCLENIKNEFYNFINKFINTNENNKNVLSSQCKNDEWLVSSDRYKNSTMNIQEMLTGKQVKPSNIFSTISMLHSNITNNSHVSGMNINNNKSYDQSIRYTNNSLSSLYNINNDNMVKSEILKIDRLNNDLVLKLNKSSIFQNTNDENINVIEYLKTLIKNEKEKYVKLEILYDEIKQKYDLLQKKREDDIYYKQSHISHNNKIQEEENLSFFEKLYRSQSIIKYEEQKLEDSSKKIVEENLKISKMKEINEQNKKDLEIEKELIKKENEEIVNENELLIKKKKDMENDIQVIQQQKKDIELEIELVQQKKEKIQKENELLDDKKKTLDQENELLDDKKKTLDQENELLDDKKKKLDEENILLEERKKKMDEENFLLDEKKKKMDEENFLLDEKKKKMNEENFLLDEKKKEIVNDHNIFIEAEHNLLNDKKTKIQEDYNIIEEELKEMHSKKILLEETKIKIENDENDIKRKQSQIENIYRRNSMMIDNINTYSYKSNMKMKTFNFDNNIEEKDNITQKTNSKIYIDDTSNMLTKNNKSSIYNINSEKDIITNNQEIYNNNNNNNNNTFNNDIEKDLTSVRVNNNFNNISYIKSQSKIYDINETNNTFLMDRENIIKFQNDINEKEKLLKQREEIFYEEKKNFEKEKNELHLLKENVLNKMNIIKDRENELNKKEEELKKMKELLLNKENMTNYSLNSSKICKDKLEYNKLEDVTKKEDINMSTMKSFKAHLRDTNNSEPLKNDVNNDNLYEDNISSYENNLSHDNNMKYDSNSSCDNNISHDNNLSYDNNPSYNTHMKLSELEENNENENKNKENMHYYDKDNFIDRNNIINNNNFNISKISNDSISGNIDMNELHENLNNSLKEIEMYKSLLKSRDSEINTLKLKIEKQRSEQKWKQNNINQLNDISSDMNNIYTNGNISNGVNYDSSMNVLELPEKKCLNLYEVEDNEKMKSIFSKELISLYKEINNIKEEYNINVLKKNEFIGNLLLNFLNDLRNNYRLKENYYEKEVHKSQIIISEREDYIKELQNTLNEKKLKEISYKKMLLKMNQINDTYKLKNKRSLSTVELLKQDIKFLNEDVLKKNEMIKKFEVSK</sequence>
<organism evidence="3 4">
    <name type="scientific">Plasmodium gaboni</name>
    <dbReference type="NCBI Taxonomy" id="647221"/>
    <lineage>
        <taxon>Eukaryota</taxon>
        <taxon>Sar</taxon>
        <taxon>Alveolata</taxon>
        <taxon>Apicomplexa</taxon>
        <taxon>Aconoidasida</taxon>
        <taxon>Haemosporida</taxon>
        <taxon>Plasmodiidae</taxon>
        <taxon>Plasmodium</taxon>
        <taxon>Plasmodium (Laverania)</taxon>
    </lineage>
</organism>
<feature type="coiled-coil region" evidence="1">
    <location>
        <begin position="843"/>
        <end position="1077"/>
    </location>
</feature>
<evidence type="ECO:0000313" key="4">
    <source>
        <dbReference type="Proteomes" id="UP000831156"/>
    </source>
</evidence>
<feature type="compositionally biased region" description="Basic and acidic residues" evidence="2">
    <location>
        <begin position="61"/>
        <end position="82"/>
    </location>
</feature>
<protein>
    <submittedName>
        <fullName evidence="3">Uncharacterized protein</fullName>
    </submittedName>
</protein>
<feature type="region of interest" description="Disordered" evidence="2">
    <location>
        <begin position="118"/>
        <end position="170"/>
    </location>
</feature>
<reference evidence="3" key="1">
    <citation type="submission" date="2016-09" db="EMBL/GenBank/DDBJ databases">
        <authorList>
            <consortium name="Pathogen Informatics"/>
            <person name="Sun Q."/>
            <person name="Inoue M."/>
        </authorList>
    </citation>
    <scope>NUCLEOTIDE SEQUENCE</scope>
</reference>
<feature type="region of interest" description="Disordered" evidence="2">
    <location>
        <begin position="204"/>
        <end position="334"/>
    </location>
</feature>
<feature type="coiled-coil region" evidence="1">
    <location>
        <begin position="754"/>
        <end position="781"/>
    </location>
</feature>
<feature type="compositionally biased region" description="Basic and acidic residues" evidence="2">
    <location>
        <begin position="1"/>
        <end position="49"/>
    </location>
</feature>
<evidence type="ECO:0000256" key="1">
    <source>
        <dbReference type="SAM" id="Coils"/>
    </source>
</evidence>
<dbReference type="EMBL" id="LT969428">
    <property type="protein sequence ID" value="SOV12045.1"/>
    <property type="molecule type" value="Genomic_DNA"/>
</dbReference>
<accession>A0ABY1UIV5</accession>
<gene>
    <name evidence="3" type="ORF">PGABG01_0520900</name>
</gene>
<feature type="compositionally biased region" description="Basic residues" evidence="2">
    <location>
        <begin position="145"/>
        <end position="156"/>
    </location>
</feature>
<keyword evidence="4" id="KW-1185">Reference proteome</keyword>
<feature type="compositionally biased region" description="Basic residues" evidence="2">
    <location>
        <begin position="204"/>
        <end position="214"/>
    </location>
</feature>
<evidence type="ECO:0000313" key="3">
    <source>
        <dbReference type="EMBL" id="SOV12045.1"/>
    </source>
</evidence>
<keyword evidence="1" id="KW-0175">Coiled coil</keyword>
<dbReference type="Proteomes" id="UP000831156">
    <property type="component" value="Chromosome 5"/>
</dbReference>
<feature type="compositionally biased region" description="Acidic residues" evidence="2">
    <location>
        <begin position="221"/>
        <end position="280"/>
    </location>
</feature>
<feature type="coiled-coil region" evidence="1">
    <location>
        <begin position="1235"/>
        <end position="1286"/>
    </location>
</feature>
<name>A0ABY1UIV5_9APIC</name>
<feature type="compositionally biased region" description="Polar residues" evidence="2">
    <location>
        <begin position="157"/>
        <end position="170"/>
    </location>
</feature>
<proteinExistence type="predicted"/>
<feature type="compositionally biased region" description="Basic residues" evidence="2">
    <location>
        <begin position="304"/>
        <end position="323"/>
    </location>
</feature>
<evidence type="ECO:0000256" key="2">
    <source>
        <dbReference type="SAM" id="MobiDB-lite"/>
    </source>
</evidence>
<feature type="region of interest" description="Disordered" evidence="2">
    <location>
        <begin position="1"/>
        <end position="93"/>
    </location>
</feature>